<keyword evidence="1" id="KW-1133">Transmembrane helix</keyword>
<dbReference type="AlphaFoldDB" id="A0A378UHB3"/>
<accession>A0A378UHB3</accession>
<dbReference type="RefSeq" id="WP_082790447.1">
    <property type="nucleotide sequence ID" value="NZ_CP181246.1"/>
</dbReference>
<proteinExistence type="predicted"/>
<sequence>MTETNSIYHYITPILTVIGVFVAAYGIFRNTENAKKRATIDLIIMQRNDEALQKAIKRVNEMSKTEGCIFSTYIAETEETYEDRESILKVLNQREFVAAGVLRGAFHEPLFKEFEYSILLRDWNNLNGFIQDIRRIRNAPTAFQEFETLAKKWKKKPLKVKH</sequence>
<dbReference type="InterPro" id="IPR031876">
    <property type="entry name" value="DUF4760"/>
</dbReference>
<keyword evidence="1" id="KW-0472">Membrane</keyword>
<protein>
    <submittedName>
        <fullName evidence="2">Phage associated protein</fullName>
    </submittedName>
</protein>
<evidence type="ECO:0000256" key="1">
    <source>
        <dbReference type="SAM" id="Phobius"/>
    </source>
</evidence>
<dbReference type="Proteomes" id="UP000254651">
    <property type="component" value="Unassembled WGS sequence"/>
</dbReference>
<evidence type="ECO:0000313" key="2">
    <source>
        <dbReference type="EMBL" id="STZ76695.1"/>
    </source>
</evidence>
<organism evidence="2 3">
    <name type="scientific">Bergeriella denitrificans</name>
    <name type="common">Neisseria denitrificans</name>
    <dbReference type="NCBI Taxonomy" id="494"/>
    <lineage>
        <taxon>Bacteria</taxon>
        <taxon>Pseudomonadati</taxon>
        <taxon>Pseudomonadota</taxon>
        <taxon>Betaproteobacteria</taxon>
        <taxon>Neisseriales</taxon>
        <taxon>Neisseriaceae</taxon>
        <taxon>Bergeriella</taxon>
    </lineage>
</organism>
<gene>
    <name evidence="2" type="ORF">NCTC10295_01471</name>
</gene>
<keyword evidence="1" id="KW-0812">Transmembrane</keyword>
<dbReference type="Pfam" id="PF15956">
    <property type="entry name" value="DUF4760"/>
    <property type="match status" value="1"/>
</dbReference>
<reference evidence="2 3" key="1">
    <citation type="submission" date="2018-06" db="EMBL/GenBank/DDBJ databases">
        <authorList>
            <consortium name="Pathogen Informatics"/>
            <person name="Doyle S."/>
        </authorList>
    </citation>
    <scope>NUCLEOTIDE SEQUENCE [LARGE SCALE GENOMIC DNA]</scope>
    <source>
        <strain evidence="2 3">NCTC10295</strain>
    </source>
</reference>
<dbReference type="EMBL" id="UGQS01000002">
    <property type="protein sequence ID" value="STZ76695.1"/>
    <property type="molecule type" value="Genomic_DNA"/>
</dbReference>
<name>A0A378UHB3_BERDE</name>
<keyword evidence="3" id="KW-1185">Reference proteome</keyword>
<evidence type="ECO:0000313" key="3">
    <source>
        <dbReference type="Proteomes" id="UP000254651"/>
    </source>
</evidence>
<feature type="transmembrane region" description="Helical" evidence="1">
    <location>
        <begin position="6"/>
        <end position="28"/>
    </location>
</feature>